<gene>
    <name evidence="1" type="ORF">P29A0810_080</name>
</gene>
<reference evidence="1 2" key="1">
    <citation type="journal article" date="2016" name="Virology">
        <title>The genomic content and context of auxiliary metabolic genes in marine cyanomyoviruses.</title>
        <authorList>
            <person name="Crummett L.T."/>
            <person name="Puxty R.J."/>
            <person name="Weihe C."/>
            <person name="Marston M.F."/>
            <person name="Martiny J.B."/>
        </authorList>
    </citation>
    <scope>NUCLEOTIDE SEQUENCE [LARGE SCALE GENOMIC DNA]</scope>
    <source>
        <strain evidence="1">0810PA29</strain>
    </source>
</reference>
<evidence type="ECO:0000313" key="1">
    <source>
        <dbReference type="EMBL" id="AOV60016.1"/>
    </source>
</evidence>
<name>A0A1D8KMX4_9CAUD</name>
<dbReference type="Proteomes" id="UP000224839">
    <property type="component" value="Segment"/>
</dbReference>
<sequence length="185" mass="19415">MSYQAAALFMGNCTGHGEGTGGSWHPGPGGGPISPCPHSPKHENIAPKAMAEHLVYGSWKPTPQTPLKKPISTNVIINGKIPIVDQDLLSPHPTVIQYATTSTGDKCLTTLNTPAYHCHVYTGIGNVGGREPAVGHVRKCFASTKTVFINGVRAGRFADPLGDKTTTFPCLSLISGASPNVYIGI</sequence>
<accession>A0A1D8KMX4</accession>
<protein>
    <submittedName>
        <fullName evidence="1">Uncharacterized protein</fullName>
    </submittedName>
</protein>
<proteinExistence type="predicted"/>
<dbReference type="EMBL" id="KU686203">
    <property type="protein sequence ID" value="AOV60016.1"/>
    <property type="molecule type" value="Genomic_DNA"/>
</dbReference>
<evidence type="ECO:0000313" key="2">
    <source>
        <dbReference type="Proteomes" id="UP000224839"/>
    </source>
</evidence>
<organism evidence="1 2">
    <name type="scientific">Synechococcus phage S-CAM8</name>
    <dbReference type="NCBI Taxonomy" id="754038"/>
    <lineage>
        <taxon>Viruses</taxon>
        <taxon>Duplodnaviria</taxon>
        <taxon>Heunggongvirae</taxon>
        <taxon>Uroviricota</taxon>
        <taxon>Caudoviricetes</taxon>
        <taxon>Pantevenvirales</taxon>
        <taxon>Kyanoviridae</taxon>
        <taxon>Neritesvirus</taxon>
        <taxon>Neritesvirus scam8</taxon>
    </lineage>
</organism>